<evidence type="ECO:0000256" key="11">
    <source>
        <dbReference type="SAM" id="MobiDB-lite"/>
    </source>
</evidence>
<dbReference type="Gene3D" id="4.10.280.10">
    <property type="entry name" value="Helix-loop-helix DNA-binding domain"/>
    <property type="match status" value="1"/>
</dbReference>
<evidence type="ECO:0000313" key="14">
    <source>
        <dbReference type="EMBL" id="KAL3879145.1"/>
    </source>
</evidence>
<evidence type="ECO:0000259" key="13">
    <source>
        <dbReference type="PROSITE" id="PS50888"/>
    </source>
</evidence>
<comment type="subcellular location">
    <subcellularLocation>
        <location evidence="2">Endoplasmic reticulum membrane</location>
        <topology evidence="2">Multi-pass membrane protein</topology>
    </subcellularLocation>
    <subcellularLocation>
        <location evidence="1">Nucleus</location>
    </subcellularLocation>
</comment>
<keyword evidence="6" id="KW-0805">Transcription regulation</keyword>
<dbReference type="PANTHER" id="PTHR46062">
    <property type="entry name" value="STEROL REGULATORY ELEMENT-BINDING PROTEIN"/>
    <property type="match status" value="1"/>
</dbReference>
<evidence type="ECO:0000256" key="1">
    <source>
        <dbReference type="ARBA" id="ARBA00004123"/>
    </source>
</evidence>
<evidence type="ECO:0000256" key="7">
    <source>
        <dbReference type="ARBA" id="ARBA00023125"/>
    </source>
</evidence>
<dbReference type="SMART" id="SM00353">
    <property type="entry name" value="HLH"/>
    <property type="match status" value="1"/>
</dbReference>
<feature type="domain" description="BHLH" evidence="13">
    <location>
        <begin position="370"/>
        <end position="420"/>
    </location>
</feature>
<comment type="caution">
    <text evidence="14">The sequence shown here is derived from an EMBL/GenBank/DDBJ whole genome shotgun (WGS) entry which is preliminary data.</text>
</comment>
<keyword evidence="10" id="KW-0539">Nucleus</keyword>
<evidence type="ECO:0000313" key="15">
    <source>
        <dbReference type="Proteomes" id="UP001634394"/>
    </source>
</evidence>
<dbReference type="GO" id="GO:0005634">
    <property type="term" value="C:nucleus"/>
    <property type="evidence" value="ECO:0007669"/>
    <property type="project" value="UniProtKB-SubCell"/>
</dbReference>
<dbReference type="PROSITE" id="PS50888">
    <property type="entry name" value="BHLH"/>
    <property type="match status" value="1"/>
</dbReference>
<evidence type="ECO:0000256" key="4">
    <source>
        <dbReference type="ARBA" id="ARBA00022824"/>
    </source>
</evidence>
<feature type="region of interest" description="Disordered" evidence="11">
    <location>
        <begin position="50"/>
        <end position="76"/>
    </location>
</feature>
<evidence type="ECO:0000256" key="2">
    <source>
        <dbReference type="ARBA" id="ARBA00004477"/>
    </source>
</evidence>
<keyword evidence="8 12" id="KW-0472">Membrane</keyword>
<feature type="region of interest" description="Disordered" evidence="11">
    <location>
        <begin position="454"/>
        <end position="496"/>
    </location>
</feature>
<organism evidence="14 15">
    <name type="scientific">Sinanodonta woodiana</name>
    <name type="common">Chinese pond mussel</name>
    <name type="synonym">Anodonta woodiana</name>
    <dbReference type="NCBI Taxonomy" id="1069815"/>
    <lineage>
        <taxon>Eukaryota</taxon>
        <taxon>Metazoa</taxon>
        <taxon>Spiralia</taxon>
        <taxon>Lophotrochozoa</taxon>
        <taxon>Mollusca</taxon>
        <taxon>Bivalvia</taxon>
        <taxon>Autobranchia</taxon>
        <taxon>Heteroconchia</taxon>
        <taxon>Palaeoheterodonta</taxon>
        <taxon>Unionida</taxon>
        <taxon>Unionoidea</taxon>
        <taxon>Unionidae</taxon>
        <taxon>Unioninae</taxon>
        <taxon>Sinanodonta</taxon>
    </lineage>
</organism>
<keyword evidence="15" id="KW-1185">Reference proteome</keyword>
<feature type="transmembrane region" description="Helical" evidence="12">
    <location>
        <begin position="573"/>
        <end position="597"/>
    </location>
</feature>
<sequence length="1167" mass="130543">MAEQASMLFAGEGFPDFENDLLMPNNFDNTPLEDIDDIVRYICNNGQDGEQESDLFDTRPGSDQCHPSNGSLQSSSGVIKQETTDMTLCNDQVIFPQSSTLNSFDQVMEDEKSTPDFDTLALLNSVSSAQMQTVSTRLNTIQATHQLQQAVLQLKAQKENQQKHQLLQQLQQLHQQQQFTLTAQQLKLILQGSANSVVKQQTPPQIQVQSTALPILHQSHEHQSVNQTSQITMQQLQQQSVNQTNQIMMQQLQQLLLQVQAAKTSESRPLPVNSVQPQVIHTQVHQVSSPIQIARASSINYTVPQHTNMLTVTNVHQPKVTAAVTPIQTVVTSNGGTILTTGIPVQMVDGDKVPINRLTSHVKAKPPKGEKKSTHNAIEKRYRLSINDKIAELKDLVVGEDAKLNKSAILKKAIDYIRLLKKTNERLKQENMALKMGNSKQNIEDLLILNKENSMDTTPGMLTPPSSITDSPMNSPSMSSDSESSSPPSPAFNDIDDVMDRTTFGLTGGMLDRTRMTLCIFMFAILAFNPFGSLFRTGHLNMVEQIGGASFAGRTLQGHEDMPTEQSSVLNNWLFPSVLLWLINGAIVMSVLAKLFVFGEPITTKDSAAATAFWRHYTQAQTDSESGNYSASGNQLRLALQSLGRPLPTSTFDLFASLVWQIFRHFLHRIYLGWWLSCKATGFRKSGYRKDAADSAKNASLAYFRLNQLYLTGHLPGSSLWGLNLALSSLNLGEVGKEAMSVSNLAEIYVNTAMSVHCILPGRLKFLARYFLFCALHVVSESGDQMPPSVQWLCHNEGYRFFVDGEWNFKGKESMFTTCLNEADPLSRLAQQYREHLLRQAFYSLVARTSHSGARPAAETLLYTQLLADSATCLGKNNVLLHSSNSLAAVDERSRWWSGIASVALYWQMGDDDSAEKHYTFAETFPKNVQFLDDPLPKAVLVVYRARRGLLTQQSQSRSSHHTCLRQANRGGKLLRESLKMKYNKEDTLIIQNLQMMVCDWLLTTRTNIWEQSQTEDNTRISQTELIAFQQDLASLRKLAQLNKAALPKVFLYEATARMMAGANPGRTQQLLDRSIIRRRISREERDITTSFDNEVPDREQATAFLLAGRYLPEPLMVNPGDRAILIAEASRMYEVIGDKKSVQSCRKTLLELEGKNQNTQSVQIQC</sequence>
<dbReference type="GO" id="GO:0005789">
    <property type="term" value="C:endoplasmic reticulum membrane"/>
    <property type="evidence" value="ECO:0007669"/>
    <property type="project" value="UniProtKB-SubCell"/>
</dbReference>
<reference evidence="14 15" key="1">
    <citation type="submission" date="2024-11" db="EMBL/GenBank/DDBJ databases">
        <title>Chromosome-level genome assembly of the freshwater bivalve Anodonta woodiana.</title>
        <authorList>
            <person name="Chen X."/>
        </authorList>
    </citation>
    <scope>NUCLEOTIDE SEQUENCE [LARGE SCALE GENOMIC DNA]</scope>
    <source>
        <strain evidence="14">MN2024</strain>
        <tissue evidence="14">Gills</tissue>
    </source>
</reference>
<dbReference type="InterPro" id="IPR011598">
    <property type="entry name" value="bHLH_dom"/>
</dbReference>
<dbReference type="CDD" id="cd11394">
    <property type="entry name" value="bHLHzip_SREBP"/>
    <property type="match status" value="1"/>
</dbReference>
<accession>A0ABD3X2S4</accession>
<keyword evidence="5 12" id="KW-1133">Transmembrane helix</keyword>
<dbReference type="GO" id="GO:0003677">
    <property type="term" value="F:DNA binding"/>
    <property type="evidence" value="ECO:0007669"/>
    <property type="project" value="UniProtKB-KW"/>
</dbReference>
<evidence type="ECO:0000256" key="6">
    <source>
        <dbReference type="ARBA" id="ARBA00023015"/>
    </source>
</evidence>
<gene>
    <name evidence="14" type="ORF">ACJMK2_031456</name>
</gene>
<feature type="compositionally biased region" description="Low complexity" evidence="11">
    <location>
        <begin position="470"/>
        <end position="486"/>
    </location>
</feature>
<evidence type="ECO:0000256" key="3">
    <source>
        <dbReference type="ARBA" id="ARBA00022692"/>
    </source>
</evidence>
<dbReference type="Proteomes" id="UP001634394">
    <property type="component" value="Unassembled WGS sequence"/>
</dbReference>
<dbReference type="PANTHER" id="PTHR46062:SF1">
    <property type="entry name" value="LP12374P"/>
    <property type="match status" value="1"/>
</dbReference>
<dbReference type="AlphaFoldDB" id="A0ABD3X2S4"/>
<feature type="transmembrane region" description="Helical" evidence="12">
    <location>
        <begin position="516"/>
        <end position="535"/>
    </location>
</feature>
<name>A0ABD3X2S4_SINWO</name>
<evidence type="ECO:0000256" key="8">
    <source>
        <dbReference type="ARBA" id="ARBA00023136"/>
    </source>
</evidence>
<dbReference type="SUPFAM" id="SSF47459">
    <property type="entry name" value="HLH, helix-loop-helix DNA-binding domain"/>
    <property type="match status" value="1"/>
</dbReference>
<dbReference type="InterPro" id="IPR036638">
    <property type="entry name" value="HLH_DNA-bd_sf"/>
</dbReference>
<keyword evidence="9" id="KW-0804">Transcription</keyword>
<evidence type="ECO:0000256" key="10">
    <source>
        <dbReference type="ARBA" id="ARBA00023242"/>
    </source>
</evidence>
<keyword evidence="7" id="KW-0238">DNA-binding</keyword>
<keyword evidence="4" id="KW-0256">Endoplasmic reticulum</keyword>
<keyword evidence="3 12" id="KW-0812">Transmembrane</keyword>
<dbReference type="Pfam" id="PF00010">
    <property type="entry name" value="HLH"/>
    <property type="match status" value="1"/>
</dbReference>
<proteinExistence type="predicted"/>
<evidence type="ECO:0000256" key="5">
    <source>
        <dbReference type="ARBA" id="ARBA00022989"/>
    </source>
</evidence>
<protein>
    <recommendedName>
        <fullName evidence="13">BHLH domain-containing protein</fullName>
    </recommendedName>
</protein>
<evidence type="ECO:0000256" key="9">
    <source>
        <dbReference type="ARBA" id="ARBA00023163"/>
    </source>
</evidence>
<dbReference type="EMBL" id="JBJQND010000004">
    <property type="protein sequence ID" value="KAL3879145.1"/>
    <property type="molecule type" value="Genomic_DNA"/>
</dbReference>
<evidence type="ECO:0000256" key="12">
    <source>
        <dbReference type="SAM" id="Phobius"/>
    </source>
</evidence>
<feature type="compositionally biased region" description="Polar residues" evidence="11">
    <location>
        <begin position="65"/>
        <end position="76"/>
    </location>
</feature>